<evidence type="ECO:0000313" key="3">
    <source>
        <dbReference type="EMBL" id="KAF4668933.1"/>
    </source>
</evidence>
<dbReference type="OrthoDB" id="10551175at2759"/>
<feature type="compositionally biased region" description="Basic and acidic residues" evidence="2">
    <location>
        <begin position="520"/>
        <end position="529"/>
    </location>
</feature>
<organism evidence="3 4">
    <name type="scientific">Perkinsus olseni</name>
    <name type="common">Perkinsus atlanticus</name>
    <dbReference type="NCBI Taxonomy" id="32597"/>
    <lineage>
        <taxon>Eukaryota</taxon>
        <taxon>Sar</taxon>
        <taxon>Alveolata</taxon>
        <taxon>Perkinsozoa</taxon>
        <taxon>Perkinsea</taxon>
        <taxon>Perkinsida</taxon>
        <taxon>Perkinsidae</taxon>
        <taxon>Perkinsus</taxon>
    </lineage>
</organism>
<feature type="compositionally biased region" description="Low complexity" evidence="2">
    <location>
        <begin position="683"/>
        <end position="694"/>
    </location>
</feature>
<feature type="compositionally biased region" description="Pro residues" evidence="2">
    <location>
        <begin position="540"/>
        <end position="558"/>
    </location>
</feature>
<feature type="region of interest" description="Disordered" evidence="2">
    <location>
        <begin position="566"/>
        <end position="585"/>
    </location>
</feature>
<dbReference type="Proteomes" id="UP000570595">
    <property type="component" value="Unassembled WGS sequence"/>
</dbReference>
<dbReference type="EMBL" id="JABAHT010000030">
    <property type="protein sequence ID" value="KAF4668933.1"/>
    <property type="molecule type" value="Genomic_DNA"/>
</dbReference>
<comment type="caution">
    <text evidence="3">The sequence shown here is derived from an EMBL/GenBank/DDBJ whole genome shotgun (WGS) entry which is preliminary data.</text>
</comment>
<dbReference type="AlphaFoldDB" id="A0A7J6MBE3"/>
<feature type="region of interest" description="Disordered" evidence="2">
    <location>
        <begin position="683"/>
        <end position="707"/>
    </location>
</feature>
<feature type="compositionally biased region" description="Pro residues" evidence="2">
    <location>
        <begin position="571"/>
        <end position="580"/>
    </location>
</feature>
<feature type="coiled-coil region" evidence="1">
    <location>
        <begin position="201"/>
        <end position="231"/>
    </location>
</feature>
<feature type="region of interest" description="Disordered" evidence="2">
    <location>
        <begin position="490"/>
        <end position="561"/>
    </location>
</feature>
<evidence type="ECO:0000256" key="2">
    <source>
        <dbReference type="SAM" id="MobiDB-lite"/>
    </source>
</evidence>
<sequence length="707" mass="75676">MECSWGPLPPAVLACFLPARPQVSSPVVAPLICDSYRRSSTLIDTIEATAYYDIGPELALKDIVSLSSVVGGMMPRDAGPSLVIPTTTAAARSPQAEVLDVVSAVREKEEAGQGVSTHDTRSADDEDVEKPQTGPLHGLKAPISVVVMADEKTYSCKGLVTEELMNTVEAEAGACKAQRALDLAMSYAMSTQLSSDSAAQLVAWRAEKDRLHEEKAEAERARAEKERLARSVYDDRVARWVTLDAQISEALAGIDVGAFHRDAMRFAECDWSHVPLIGGEEGAEAQQIVFQSEANARAKLLAVDFDEVLESHAAGQLAEGDSVALHWRRMIDVEAGASSSPLTPQGDDAKASSGPESVVRTHTEGTEPPYRSLSSELVERCRCGANGRRRLDEAGLLCVNCDGYVDSRYPPEAYLEVELSRTIDGPRTLVDKLSHSSVPSASPYRHRFSVLSLNKITALVVCFDINRIDRLRRGLRDLDLRVAGIFDADGRPMASLPMLPPRRVGSSSGGGEYSSEESEAPPRHREGSRQRSQKGEGLSPAPPPPTTTEPPPPPPPPQAEIMPEITQASQPAPPPPPPAAPVAGMWPMQAGPPPMMAPWGMPQATAVGYAPPAGGGWGAPAVDPQWLQHFQAVYQASGGHFDAQALQQQQQLAMQMMMSTQQQVPPPTGAAAAAVYGSSAYPFVQQQQQQQPPSKGGGGSLGQQPRR</sequence>
<gene>
    <name evidence="3" type="ORF">FOZ61_005444</name>
</gene>
<proteinExistence type="predicted"/>
<protein>
    <submittedName>
        <fullName evidence="3">Uncharacterized protein</fullName>
    </submittedName>
</protein>
<name>A0A7J6MBE3_PEROL</name>
<feature type="region of interest" description="Disordered" evidence="2">
    <location>
        <begin position="107"/>
        <end position="136"/>
    </location>
</feature>
<keyword evidence="1" id="KW-0175">Coiled coil</keyword>
<feature type="region of interest" description="Disordered" evidence="2">
    <location>
        <begin position="336"/>
        <end position="371"/>
    </location>
</feature>
<reference evidence="3 4" key="1">
    <citation type="submission" date="2020-04" db="EMBL/GenBank/DDBJ databases">
        <title>Perkinsus olseni comparative genomics.</title>
        <authorList>
            <person name="Bogema D.R."/>
        </authorList>
    </citation>
    <scope>NUCLEOTIDE SEQUENCE [LARGE SCALE GENOMIC DNA]</scope>
    <source>
        <strain evidence="3">ATCC PRA-179</strain>
    </source>
</reference>
<evidence type="ECO:0000313" key="4">
    <source>
        <dbReference type="Proteomes" id="UP000570595"/>
    </source>
</evidence>
<evidence type="ECO:0000256" key="1">
    <source>
        <dbReference type="SAM" id="Coils"/>
    </source>
</evidence>
<accession>A0A7J6MBE3</accession>